<gene>
    <name evidence="3" type="ORF">THAOC_23022</name>
</gene>
<organism evidence="3 4">
    <name type="scientific">Thalassiosira oceanica</name>
    <name type="common">Marine diatom</name>
    <dbReference type="NCBI Taxonomy" id="159749"/>
    <lineage>
        <taxon>Eukaryota</taxon>
        <taxon>Sar</taxon>
        <taxon>Stramenopiles</taxon>
        <taxon>Ochrophyta</taxon>
        <taxon>Bacillariophyta</taxon>
        <taxon>Coscinodiscophyceae</taxon>
        <taxon>Thalassiosirophycidae</taxon>
        <taxon>Thalassiosirales</taxon>
        <taxon>Thalassiosiraceae</taxon>
        <taxon>Thalassiosira</taxon>
    </lineage>
</organism>
<feature type="non-terminal residue" evidence="3">
    <location>
        <position position="357"/>
    </location>
</feature>
<protein>
    <recommendedName>
        <fullName evidence="2">F5/8 type C domain-containing protein</fullName>
    </recommendedName>
</protein>
<dbReference type="Pfam" id="PF00754">
    <property type="entry name" value="F5_F8_type_C"/>
    <property type="match status" value="1"/>
</dbReference>
<evidence type="ECO:0000259" key="2">
    <source>
        <dbReference type="Pfam" id="PF00754"/>
    </source>
</evidence>
<reference evidence="3 4" key="1">
    <citation type="journal article" date="2012" name="Genome Biol.">
        <title>Genome and low-iron response of an oceanic diatom adapted to chronic iron limitation.</title>
        <authorList>
            <person name="Lommer M."/>
            <person name="Specht M."/>
            <person name="Roy A.S."/>
            <person name="Kraemer L."/>
            <person name="Andreson R."/>
            <person name="Gutowska M.A."/>
            <person name="Wolf J."/>
            <person name="Bergner S.V."/>
            <person name="Schilhabel M.B."/>
            <person name="Klostermeier U.C."/>
            <person name="Beiko R.G."/>
            <person name="Rosenstiel P."/>
            <person name="Hippler M."/>
            <person name="Laroche J."/>
        </authorList>
    </citation>
    <scope>NUCLEOTIDE SEQUENCE [LARGE SCALE GENOMIC DNA]</scope>
    <source>
        <strain evidence="3 4">CCMP1005</strain>
    </source>
</reference>
<feature type="domain" description="F5/8 type C" evidence="2">
    <location>
        <begin position="252"/>
        <end position="319"/>
    </location>
</feature>
<keyword evidence="1" id="KW-0732">Signal</keyword>
<keyword evidence="4" id="KW-1185">Reference proteome</keyword>
<proteinExistence type="predicted"/>
<sequence>MTSPRTAPLLGLLLWAATTKVAGQACGAVDTGGIEEVEETSMPTTTPMPTTPFPTWEPSSMPTESRLGLPVVVQLGLNYERIGVGVLPRREQEHLLEADPGGGGRGSVVGTSGNVGVLCYAALEPEQTPAPTVYVPAPAVYDASLDCACGVDWMDAYTNCKPTCTIDKDCLQLGPDYKCQCYTTCQTKVEALPPKTEEVQEEETFDGSGWDDFVPPVFSSLVQEEEEEDVISSLCPQGSVRNLIGDAHILEVSSEYSLAYSAKNAIDGDASTEWVTQGDGDTAYITFELRSEANVVSVGFHSRTMGSSAQIYVYLVEVGDFVTECSLPDAKRSYTCKIGDRIGSRVKFMAMLTSGGN</sequence>
<feature type="chain" id="PRO_5003840639" description="F5/8 type C domain-containing protein" evidence="1">
    <location>
        <begin position="24"/>
        <end position="357"/>
    </location>
</feature>
<dbReference type="Proteomes" id="UP000266841">
    <property type="component" value="Unassembled WGS sequence"/>
</dbReference>
<evidence type="ECO:0000256" key="1">
    <source>
        <dbReference type="SAM" id="SignalP"/>
    </source>
</evidence>
<dbReference type="SUPFAM" id="SSF49785">
    <property type="entry name" value="Galactose-binding domain-like"/>
    <property type="match status" value="1"/>
</dbReference>
<dbReference type="EMBL" id="AGNL01029937">
    <property type="protein sequence ID" value="EJK56984.1"/>
    <property type="molecule type" value="Genomic_DNA"/>
</dbReference>
<dbReference type="Gene3D" id="2.60.120.260">
    <property type="entry name" value="Galactose-binding domain-like"/>
    <property type="match status" value="1"/>
</dbReference>
<dbReference type="InterPro" id="IPR000421">
    <property type="entry name" value="FA58C"/>
</dbReference>
<name>K0RWZ2_THAOC</name>
<dbReference type="AlphaFoldDB" id="K0RWZ2"/>
<comment type="caution">
    <text evidence="3">The sequence shown here is derived from an EMBL/GenBank/DDBJ whole genome shotgun (WGS) entry which is preliminary data.</text>
</comment>
<feature type="signal peptide" evidence="1">
    <location>
        <begin position="1"/>
        <end position="23"/>
    </location>
</feature>
<accession>K0RWZ2</accession>
<dbReference type="InterPro" id="IPR008979">
    <property type="entry name" value="Galactose-bd-like_sf"/>
</dbReference>
<dbReference type="eggNOG" id="ENOG502T8EK">
    <property type="taxonomic scope" value="Eukaryota"/>
</dbReference>
<evidence type="ECO:0000313" key="4">
    <source>
        <dbReference type="Proteomes" id="UP000266841"/>
    </source>
</evidence>
<evidence type="ECO:0000313" key="3">
    <source>
        <dbReference type="EMBL" id="EJK56984.1"/>
    </source>
</evidence>